<keyword evidence="3" id="KW-0238">DNA-binding</keyword>
<evidence type="ECO:0000256" key="3">
    <source>
        <dbReference type="ARBA" id="ARBA00023125"/>
    </source>
</evidence>
<feature type="domain" description="HTH araC/xylS-type" evidence="5">
    <location>
        <begin position="125"/>
        <end position="222"/>
    </location>
</feature>
<dbReference type="Proteomes" id="UP000820818">
    <property type="component" value="Unassembled WGS sequence"/>
</dbReference>
<gene>
    <name evidence="6" type="ORF">GHT06_004978</name>
</gene>
<keyword evidence="2" id="KW-0805">Transcription regulation</keyword>
<keyword evidence="7" id="KW-1185">Reference proteome</keyword>
<dbReference type="PANTHER" id="PTHR43280">
    <property type="entry name" value="ARAC-FAMILY TRANSCRIPTIONAL REGULATOR"/>
    <property type="match status" value="1"/>
</dbReference>
<protein>
    <recommendedName>
        <fullName evidence="5">HTH araC/xylS-type domain-containing protein</fullName>
    </recommendedName>
</protein>
<dbReference type="AlphaFoldDB" id="A0AAD5KEH1"/>
<evidence type="ECO:0000256" key="1">
    <source>
        <dbReference type="ARBA" id="ARBA00004123"/>
    </source>
</evidence>
<proteinExistence type="predicted"/>
<dbReference type="Pfam" id="PF12833">
    <property type="entry name" value="HTH_18"/>
    <property type="match status" value="1"/>
</dbReference>
<dbReference type="Gene3D" id="1.10.10.60">
    <property type="entry name" value="Homeodomain-like"/>
    <property type="match status" value="2"/>
</dbReference>
<comment type="subcellular location">
    <subcellularLocation>
        <location evidence="1">Nucleus</location>
    </subcellularLocation>
</comment>
<dbReference type="InterPro" id="IPR018060">
    <property type="entry name" value="HTH_AraC"/>
</dbReference>
<evidence type="ECO:0000259" key="5">
    <source>
        <dbReference type="PROSITE" id="PS01124"/>
    </source>
</evidence>
<evidence type="ECO:0000313" key="7">
    <source>
        <dbReference type="Proteomes" id="UP000820818"/>
    </source>
</evidence>
<dbReference type="PANTHER" id="PTHR43280:SF27">
    <property type="entry name" value="TRANSCRIPTIONAL REGULATOR MTLR"/>
    <property type="match status" value="1"/>
</dbReference>
<dbReference type="EMBL" id="WJBH02000187">
    <property type="protein sequence ID" value="KAI9550084.1"/>
    <property type="molecule type" value="Genomic_DNA"/>
</dbReference>
<dbReference type="GO" id="GO:0003700">
    <property type="term" value="F:DNA-binding transcription factor activity"/>
    <property type="evidence" value="ECO:0007669"/>
    <property type="project" value="InterPro"/>
</dbReference>
<comment type="caution">
    <text evidence="6">The sequence shown here is derived from an EMBL/GenBank/DDBJ whole genome shotgun (WGS) entry which is preliminary data.</text>
</comment>
<dbReference type="InterPro" id="IPR010281">
    <property type="entry name" value="DUF885"/>
</dbReference>
<dbReference type="PROSITE" id="PS01124">
    <property type="entry name" value="HTH_ARAC_FAMILY_2"/>
    <property type="match status" value="1"/>
</dbReference>
<dbReference type="GO" id="GO:0043565">
    <property type="term" value="F:sequence-specific DNA binding"/>
    <property type="evidence" value="ECO:0007669"/>
    <property type="project" value="InterPro"/>
</dbReference>
<evidence type="ECO:0000313" key="6">
    <source>
        <dbReference type="EMBL" id="KAI9550084.1"/>
    </source>
</evidence>
<dbReference type="Pfam" id="PF05960">
    <property type="entry name" value="DUF885"/>
    <property type="match status" value="1"/>
</dbReference>
<keyword evidence="4" id="KW-0804">Transcription</keyword>
<dbReference type="SUPFAM" id="SSF46689">
    <property type="entry name" value="Homeodomain-like"/>
    <property type="match status" value="1"/>
</dbReference>
<evidence type="ECO:0000256" key="4">
    <source>
        <dbReference type="ARBA" id="ARBA00023163"/>
    </source>
</evidence>
<dbReference type="GO" id="GO:0005634">
    <property type="term" value="C:nucleus"/>
    <property type="evidence" value="ECO:0007669"/>
    <property type="project" value="UniProtKB-SubCell"/>
</dbReference>
<evidence type="ECO:0000256" key="2">
    <source>
        <dbReference type="ARBA" id="ARBA00023015"/>
    </source>
</evidence>
<name>A0AAD5KEH1_9CRUS</name>
<accession>A0AAD5KEH1</accession>
<sequence>MSKVISFQIPKSQKEFVRYQEDVGDHFYDKLHQHPQWQLTLIKSGKGQFLSGDYERAGTCFRVLGKSRESISEVFQTFGQSWGLNRLSLAFRLLDLVKQDAGDLQSLHQNPIALSLSERDGNRMDQVIQLMLQERNRPISLQEVAEKANMSKEAFCRFFKLRTRKTFTQYLQQLRINEAQKLLLETDLSIAAIAFQLSIDSGYFCCDLFSILFLNPNMKKILFLCCFLLSAGLAQATELAQMIQTYQADRGALTRLYSNPHSVEFFDRMGKFYQDYLETLQAQSYESLSEDAQRAPKHTTYTSWQKADLAAQAIEHSKKVTGEAYGYYFDFDPEFTWWMPQPWQRLEASMKAYAKALRSHYTNSIKDDGSGIIGKPIGRVALEQQLGFEMIAYSPEELIAEAEKQFAWCEKEMLKASNELGFGNDWKAALEMVKNTYFPAGAWPAEVIRLAEEATTYMEENDLITVPHWQRNLEDDHDIGRKAAPVYEPAQYGTQKTIRHAFLDRRLGAVLGVCTLDRNFPRDAKDKVGMLFWRMHRCARIIFSLNYHLGKMTPQQCIDLLVDKVGHERANAEAEVRRSFEGSYGPLYQIAYMIGALEIYALRDEMVNTGKMGEKEFHDLIMSQNAMPIEILRAKVTGKPLDKNHQTNWRFLD</sequence>
<organism evidence="6 7">
    <name type="scientific">Daphnia sinensis</name>
    <dbReference type="NCBI Taxonomy" id="1820382"/>
    <lineage>
        <taxon>Eukaryota</taxon>
        <taxon>Metazoa</taxon>
        <taxon>Ecdysozoa</taxon>
        <taxon>Arthropoda</taxon>
        <taxon>Crustacea</taxon>
        <taxon>Branchiopoda</taxon>
        <taxon>Diplostraca</taxon>
        <taxon>Cladocera</taxon>
        <taxon>Anomopoda</taxon>
        <taxon>Daphniidae</taxon>
        <taxon>Daphnia</taxon>
        <taxon>Daphnia similis group</taxon>
    </lineage>
</organism>
<reference evidence="6" key="1">
    <citation type="submission" date="2022-05" db="EMBL/GenBank/DDBJ databases">
        <title>A multi-omics perspective on studying reproductive biology in Daphnia sinensis.</title>
        <authorList>
            <person name="Jia J."/>
        </authorList>
    </citation>
    <scope>NUCLEOTIDE SEQUENCE</scope>
    <source>
        <strain evidence="6">WSL</strain>
    </source>
</reference>
<dbReference type="InterPro" id="IPR009057">
    <property type="entry name" value="Homeodomain-like_sf"/>
</dbReference>
<dbReference type="SMART" id="SM00342">
    <property type="entry name" value="HTH_ARAC"/>
    <property type="match status" value="1"/>
</dbReference>